<dbReference type="PRINTS" id="PR00326">
    <property type="entry name" value="GTP1OBG"/>
</dbReference>
<dbReference type="InterPro" id="IPR027417">
    <property type="entry name" value="P-loop_NTPase"/>
</dbReference>
<sequence length="841" mass="94115">MGSSGKDGKGPKREGFNRAGHSMNPERPVDGLKGVAKPRTKSTIKRLQMYRNFKAKRNRLGKIIKEAPYQGRLPSGTVARVEPSAKWFGNSRVIGQSALQRFQEELGAVVKNPYQVVMKPTKLPITLLQERAKNTRVHILDTESFESVFGPKRKRKRPVLRTGGDLEELTKAAEAAQEAYGEGEKDRDKVVEAPDMWNPARDWIMGAGQSRRIWNELHKVIDSSDVLLQVLDARDPLGTRSKHLENFLRDEKPHKHLIFVLNKVDLVPNWVTQRWVAILSAEYPTIAFHASLTHPFGKGALIDLLRQFARLHADKKQISIGLVGYPNTGKSSIVNTLRSKKVCNVAPIAGETKVWQYVTLMRRIYLIDCPGVVPPSPDETDTDKVLRGVVRVELVPDPEDHIPTALSRLNSLHLARTYGLSEDVDWKNGDPQEFLEALARRFGKLLKGGEPDIKTTSKIVLNDWQRGKLPFYVPPPGFEVPDPTAAAKRAGLSVSSNVEVSQKPQSKAVEVSKDESNVSNEDPPAVPDSNQVNCDLNGNMISEPEERNSTERDAVEVKSNNSEKEVEDEKSSMLNSETGKGDNEVASETIVPGNDEDKSNLSSTKKSDEIGKTKESSEADISQVASSSPNKEEGNDNISVAGSYATTCYSEASTTVSKNLTFTVHQEFKKIRVNIPFYRSEDYVEEIVSSRQKKESSGDKQERKTKRIKVEDSRKQNSQAKKKASRNIESEQSKENIGENGKVEENEDEESSDDSSSDDDSPYPSIKISSSGAFKVTSTSPVSTIRKKKVQKGEEFEEQPQRKLTSKMRRRIERSQKRKKIGSNFYEVTNVKNRNRDRRPI</sequence>
<dbReference type="PANTHER" id="PTHR11089">
    <property type="entry name" value="GTP-BINDING PROTEIN-RELATED"/>
    <property type="match status" value="1"/>
</dbReference>
<feature type="compositionally biased region" description="Polar residues" evidence="6">
    <location>
        <begin position="528"/>
        <end position="540"/>
    </location>
</feature>
<dbReference type="Gene3D" id="1.10.1580.10">
    <property type="match status" value="1"/>
</dbReference>
<dbReference type="GO" id="GO:0005730">
    <property type="term" value="C:nucleolus"/>
    <property type="evidence" value="ECO:0007669"/>
    <property type="project" value="UniProtKB-SubCell"/>
</dbReference>
<dbReference type="AlphaFoldDB" id="A0A8K0P4X1"/>
<dbReference type="PANTHER" id="PTHR11089:SF9">
    <property type="entry name" value="NUCLEOLAR GTP-BINDING PROTEIN 2"/>
    <property type="match status" value="1"/>
</dbReference>
<dbReference type="InterPro" id="IPR012971">
    <property type="entry name" value="NOG2_N_dom"/>
</dbReference>
<reference evidence="8" key="1">
    <citation type="submission" date="2013-04" db="EMBL/GenBank/DDBJ databases">
        <authorList>
            <person name="Qu J."/>
            <person name="Murali S.C."/>
            <person name="Bandaranaike D."/>
            <person name="Bellair M."/>
            <person name="Blankenburg K."/>
            <person name="Chao H."/>
            <person name="Dinh H."/>
            <person name="Doddapaneni H."/>
            <person name="Downs B."/>
            <person name="Dugan-Rocha S."/>
            <person name="Elkadiri S."/>
            <person name="Gnanaolivu R.D."/>
            <person name="Hernandez B."/>
            <person name="Javaid M."/>
            <person name="Jayaseelan J.C."/>
            <person name="Lee S."/>
            <person name="Li M."/>
            <person name="Ming W."/>
            <person name="Munidasa M."/>
            <person name="Muniz J."/>
            <person name="Nguyen L."/>
            <person name="Ongeri F."/>
            <person name="Osuji N."/>
            <person name="Pu L.-L."/>
            <person name="Puazo M."/>
            <person name="Qu C."/>
            <person name="Quiroz J."/>
            <person name="Raj R."/>
            <person name="Weissenberger G."/>
            <person name="Xin Y."/>
            <person name="Zou X."/>
            <person name="Han Y."/>
            <person name="Richards S."/>
            <person name="Worley K."/>
            <person name="Muzny D."/>
            <person name="Gibbs R."/>
        </authorList>
    </citation>
    <scope>NUCLEOTIDE SEQUENCE</scope>
    <source>
        <strain evidence="8">Sampled in the wild</strain>
    </source>
</reference>
<protein>
    <recommendedName>
        <fullName evidence="5">Nucleolar GTP-binding protein 2</fullName>
    </recommendedName>
</protein>
<evidence type="ECO:0000313" key="9">
    <source>
        <dbReference type="Proteomes" id="UP000792457"/>
    </source>
</evidence>
<gene>
    <name evidence="8" type="ORF">J437_LFUL012859</name>
</gene>
<dbReference type="SUPFAM" id="SSF52540">
    <property type="entry name" value="P-loop containing nucleoside triphosphate hydrolases"/>
    <property type="match status" value="1"/>
</dbReference>
<feature type="compositionally biased region" description="Basic residues" evidence="6">
    <location>
        <begin position="804"/>
        <end position="821"/>
    </location>
</feature>
<dbReference type="CDD" id="cd01858">
    <property type="entry name" value="NGP_1"/>
    <property type="match status" value="1"/>
</dbReference>
<feature type="compositionally biased region" description="Basic and acidic residues" evidence="6">
    <location>
        <begin position="544"/>
        <end position="571"/>
    </location>
</feature>
<dbReference type="Proteomes" id="UP000792457">
    <property type="component" value="Unassembled WGS sequence"/>
</dbReference>
<dbReference type="InterPro" id="IPR050755">
    <property type="entry name" value="TRAFAC_YlqF/YawG_RiboMat"/>
</dbReference>
<evidence type="ECO:0000256" key="1">
    <source>
        <dbReference type="ARBA" id="ARBA00004604"/>
    </source>
</evidence>
<reference evidence="8" key="2">
    <citation type="submission" date="2017-10" db="EMBL/GenBank/DDBJ databases">
        <title>Ladona fulva Genome sequencing and assembly.</title>
        <authorList>
            <person name="Murali S."/>
            <person name="Richards S."/>
            <person name="Bandaranaike D."/>
            <person name="Bellair M."/>
            <person name="Blankenburg K."/>
            <person name="Chao H."/>
            <person name="Dinh H."/>
            <person name="Doddapaneni H."/>
            <person name="Dugan-Rocha S."/>
            <person name="Elkadiri S."/>
            <person name="Gnanaolivu R."/>
            <person name="Hernandez B."/>
            <person name="Skinner E."/>
            <person name="Javaid M."/>
            <person name="Lee S."/>
            <person name="Li M."/>
            <person name="Ming W."/>
            <person name="Munidasa M."/>
            <person name="Muniz J."/>
            <person name="Nguyen L."/>
            <person name="Hughes D."/>
            <person name="Osuji N."/>
            <person name="Pu L.-L."/>
            <person name="Puazo M."/>
            <person name="Qu C."/>
            <person name="Quiroz J."/>
            <person name="Raj R."/>
            <person name="Weissenberger G."/>
            <person name="Xin Y."/>
            <person name="Zou X."/>
            <person name="Han Y."/>
            <person name="Worley K."/>
            <person name="Muzny D."/>
            <person name="Gibbs R."/>
        </authorList>
    </citation>
    <scope>NUCLEOTIDE SEQUENCE</scope>
    <source>
        <strain evidence="8">Sampled in the wild</strain>
    </source>
</reference>
<keyword evidence="2 5" id="KW-0547">Nucleotide-binding</keyword>
<comment type="function">
    <text evidence="5">GTPase that associates with pre-60S ribosomal subunits in the nucleolus and is required for their nuclear export and maturation.</text>
</comment>
<comment type="caution">
    <text evidence="8">The sequence shown here is derived from an EMBL/GenBank/DDBJ whole genome shotgun (WGS) entry which is preliminary data.</text>
</comment>
<feature type="compositionally biased region" description="Basic and acidic residues" evidence="6">
    <location>
        <begin position="1"/>
        <end position="16"/>
    </location>
</feature>
<dbReference type="Pfam" id="PF01926">
    <property type="entry name" value="MMR_HSR1"/>
    <property type="match status" value="1"/>
</dbReference>
<dbReference type="InterPro" id="IPR030378">
    <property type="entry name" value="G_CP_dom"/>
</dbReference>
<proteinExistence type="inferred from homology"/>
<evidence type="ECO:0000259" key="7">
    <source>
        <dbReference type="PROSITE" id="PS51721"/>
    </source>
</evidence>
<organism evidence="8 9">
    <name type="scientific">Ladona fulva</name>
    <name type="common">Scarce chaser dragonfly</name>
    <name type="synonym">Libellula fulva</name>
    <dbReference type="NCBI Taxonomy" id="123851"/>
    <lineage>
        <taxon>Eukaryota</taxon>
        <taxon>Metazoa</taxon>
        <taxon>Ecdysozoa</taxon>
        <taxon>Arthropoda</taxon>
        <taxon>Hexapoda</taxon>
        <taxon>Insecta</taxon>
        <taxon>Pterygota</taxon>
        <taxon>Palaeoptera</taxon>
        <taxon>Odonata</taxon>
        <taxon>Epiprocta</taxon>
        <taxon>Anisoptera</taxon>
        <taxon>Libelluloidea</taxon>
        <taxon>Libellulidae</taxon>
        <taxon>Ladona</taxon>
    </lineage>
</organism>
<evidence type="ECO:0000256" key="5">
    <source>
        <dbReference type="RuleBase" id="RU364023"/>
    </source>
</evidence>
<dbReference type="InterPro" id="IPR006073">
    <property type="entry name" value="GTP-bd"/>
</dbReference>
<dbReference type="PROSITE" id="PS51721">
    <property type="entry name" value="G_CP"/>
    <property type="match status" value="1"/>
</dbReference>
<feature type="region of interest" description="Disordered" evidence="6">
    <location>
        <begin position="1"/>
        <end position="40"/>
    </location>
</feature>
<feature type="compositionally biased region" description="Polar residues" evidence="6">
    <location>
        <begin position="767"/>
        <end position="783"/>
    </location>
</feature>
<dbReference type="OrthoDB" id="444945at2759"/>
<feature type="domain" description="CP-type G" evidence="7">
    <location>
        <begin position="214"/>
        <end position="375"/>
    </location>
</feature>
<evidence type="ECO:0000256" key="2">
    <source>
        <dbReference type="ARBA" id="ARBA00022741"/>
    </source>
</evidence>
<dbReference type="GO" id="GO:0005525">
    <property type="term" value="F:GTP binding"/>
    <property type="evidence" value="ECO:0007669"/>
    <property type="project" value="UniProtKB-KW"/>
</dbReference>
<comment type="similarity">
    <text evidence="5">Belongs to the TRAFAC class YlqF/YawG GTPase family. NOG2 subfamily.</text>
</comment>
<feature type="compositionally biased region" description="Basic and acidic residues" evidence="6">
    <location>
        <begin position="692"/>
        <end position="715"/>
    </location>
</feature>
<dbReference type="InterPro" id="IPR024929">
    <property type="entry name" value="GNL2_CP_dom"/>
</dbReference>
<keyword evidence="3 5" id="KW-0342">GTP-binding</keyword>
<feature type="compositionally biased region" description="Basic and acidic residues" evidence="6">
    <location>
        <begin position="595"/>
        <end position="617"/>
    </location>
</feature>
<dbReference type="EMBL" id="KZ308617">
    <property type="protein sequence ID" value="KAG8232428.1"/>
    <property type="molecule type" value="Genomic_DNA"/>
</dbReference>
<feature type="compositionally biased region" description="Polar residues" evidence="6">
    <location>
        <begin position="493"/>
        <end position="505"/>
    </location>
</feature>
<evidence type="ECO:0000256" key="4">
    <source>
        <dbReference type="ARBA" id="ARBA00023242"/>
    </source>
</evidence>
<keyword evidence="9" id="KW-1185">Reference proteome</keyword>
<feature type="region of interest" description="Disordered" evidence="6">
    <location>
        <begin position="491"/>
        <end position="638"/>
    </location>
</feature>
<evidence type="ECO:0000256" key="3">
    <source>
        <dbReference type="ARBA" id="ARBA00023134"/>
    </source>
</evidence>
<keyword evidence="4 5" id="KW-0539">Nucleus</keyword>
<feature type="region of interest" description="Disordered" evidence="6">
    <location>
        <begin position="685"/>
        <end position="823"/>
    </location>
</feature>
<evidence type="ECO:0000313" key="8">
    <source>
        <dbReference type="EMBL" id="KAG8232428.1"/>
    </source>
</evidence>
<accession>A0A8K0P4X1</accession>
<name>A0A8K0P4X1_LADFU</name>
<feature type="compositionally biased region" description="Basic and acidic residues" evidence="6">
    <location>
        <begin position="726"/>
        <end position="744"/>
    </location>
</feature>
<dbReference type="FunFam" id="3.40.50.300:FF:000559">
    <property type="entry name" value="Nuclear/nucleolar GTPase 2"/>
    <property type="match status" value="1"/>
</dbReference>
<comment type="subcellular location">
    <subcellularLocation>
        <location evidence="1 5">Nucleus</location>
        <location evidence="1 5">Nucleolus</location>
    </subcellularLocation>
</comment>
<dbReference type="Pfam" id="PF08153">
    <property type="entry name" value="NGP1NT"/>
    <property type="match status" value="1"/>
</dbReference>
<evidence type="ECO:0000256" key="6">
    <source>
        <dbReference type="SAM" id="MobiDB-lite"/>
    </source>
</evidence>
<feature type="compositionally biased region" description="Acidic residues" evidence="6">
    <location>
        <begin position="745"/>
        <end position="761"/>
    </location>
</feature>
<dbReference type="InterPro" id="IPR023179">
    <property type="entry name" value="GTP-bd_ortho_bundle_sf"/>
</dbReference>
<dbReference type="Gene3D" id="3.40.50.300">
    <property type="entry name" value="P-loop containing nucleotide triphosphate hydrolases"/>
    <property type="match status" value="1"/>
</dbReference>
<feature type="compositionally biased region" description="Polar residues" evidence="6">
    <location>
        <begin position="619"/>
        <end position="629"/>
    </location>
</feature>